<comment type="caution">
    <text evidence="2">The sequence shown here is derived from an EMBL/GenBank/DDBJ whole genome shotgun (WGS) entry which is preliminary data.</text>
</comment>
<evidence type="ECO:0000313" key="2">
    <source>
        <dbReference type="EMBL" id="RIV83179.1"/>
    </source>
</evidence>
<keyword evidence="3" id="KW-1185">Reference proteome</keyword>
<dbReference type="EMBL" id="QXFM01000113">
    <property type="protein sequence ID" value="RIV83179.1"/>
    <property type="molecule type" value="Genomic_DNA"/>
</dbReference>
<dbReference type="Proteomes" id="UP000265366">
    <property type="component" value="Unassembled WGS sequence"/>
</dbReference>
<protein>
    <submittedName>
        <fullName evidence="2">Uncharacterized protein</fullName>
    </submittedName>
</protein>
<proteinExistence type="predicted"/>
<evidence type="ECO:0000256" key="1">
    <source>
        <dbReference type="SAM" id="Coils"/>
    </source>
</evidence>
<keyword evidence="1" id="KW-0175">Coiled coil</keyword>
<reference evidence="2 3" key="1">
    <citation type="submission" date="2018-08" db="EMBL/GenBank/DDBJ databases">
        <title>Erythrobacter zhengii sp.nov., a bacterium isolated from deep-sea sediment.</title>
        <authorList>
            <person name="Fang C."/>
            <person name="Wu Y.-H."/>
            <person name="Sun C."/>
            <person name="Wang H."/>
            <person name="Cheng H."/>
            <person name="Meng F.-X."/>
            <person name="Wang C.-S."/>
            <person name="Xu X.-W."/>
        </authorList>
    </citation>
    <scope>NUCLEOTIDE SEQUENCE [LARGE SCALE GENOMIC DNA]</scope>
    <source>
        <strain evidence="2 3">CCTCC AB 2015396</strain>
    </source>
</reference>
<feature type="coiled-coil region" evidence="1">
    <location>
        <begin position="30"/>
        <end position="57"/>
    </location>
</feature>
<dbReference type="RefSeq" id="WP_119593299.1">
    <property type="nucleotide sequence ID" value="NZ_QXFM01000113.1"/>
</dbReference>
<organism evidence="2 3">
    <name type="scientific">Aurantiacibacter xanthus</name>
    <dbReference type="NCBI Taxonomy" id="1784712"/>
    <lineage>
        <taxon>Bacteria</taxon>
        <taxon>Pseudomonadati</taxon>
        <taxon>Pseudomonadota</taxon>
        <taxon>Alphaproteobacteria</taxon>
        <taxon>Sphingomonadales</taxon>
        <taxon>Erythrobacteraceae</taxon>
        <taxon>Aurantiacibacter</taxon>
    </lineage>
</organism>
<dbReference type="AlphaFoldDB" id="A0A3A1P1M3"/>
<name>A0A3A1P1M3_9SPHN</name>
<gene>
    <name evidence="2" type="ORF">D2V17_13345</name>
</gene>
<sequence>MTAPARYRRFGWLAVLSVCVVLYVMLHLKVNAIHSEVVQAEREIVRLERANMMLETEFLTRSNQVQLARLNRINFGFRAPEAGQFIDGERQLAQFSKPRADNAPAPIRLAGLTSTDAVPAFPKLVSPLTGEPLDAALVEGAPPEDGEVARSRGTRIGLGEGTGQVRIPLASLHGELGQ</sequence>
<accession>A0A3A1P1M3</accession>
<dbReference type="OrthoDB" id="7391128at2"/>
<evidence type="ECO:0000313" key="3">
    <source>
        <dbReference type="Proteomes" id="UP000265366"/>
    </source>
</evidence>